<dbReference type="PANTHER" id="PTHR42896:SF2">
    <property type="entry name" value="CBBY-LIKE PROTEIN"/>
    <property type="match status" value="1"/>
</dbReference>
<dbReference type="SFLD" id="SFLDG01129">
    <property type="entry name" value="C1.5:_HAD__Beta-PGM__Phosphata"/>
    <property type="match status" value="1"/>
</dbReference>
<protein>
    <submittedName>
        <fullName evidence="3">CBBY protein</fullName>
    </submittedName>
</protein>
<dbReference type="EMBL" id="CAJNDS010002205">
    <property type="protein sequence ID" value="CAE7371657.1"/>
    <property type="molecule type" value="Genomic_DNA"/>
</dbReference>
<keyword evidence="2" id="KW-1133">Transmembrane helix</keyword>
<dbReference type="NCBIfam" id="TIGR01509">
    <property type="entry name" value="HAD-SF-IA-v3"/>
    <property type="match status" value="1"/>
</dbReference>
<keyword evidence="2" id="KW-0812">Transmembrane</keyword>
<feature type="region of interest" description="Disordered" evidence="1">
    <location>
        <begin position="24"/>
        <end position="70"/>
    </location>
</feature>
<dbReference type="InterPro" id="IPR036412">
    <property type="entry name" value="HAD-like_sf"/>
</dbReference>
<dbReference type="InterPro" id="IPR023198">
    <property type="entry name" value="PGP-like_dom2"/>
</dbReference>
<dbReference type="PANTHER" id="PTHR42896">
    <property type="entry name" value="XYLULOSE-1,5-BISPHOSPHATE (XUBP) PHOSPHATASE"/>
    <property type="match status" value="1"/>
</dbReference>
<dbReference type="SUPFAM" id="SSF56784">
    <property type="entry name" value="HAD-like"/>
    <property type="match status" value="1"/>
</dbReference>
<dbReference type="GO" id="GO:0016787">
    <property type="term" value="F:hydrolase activity"/>
    <property type="evidence" value="ECO:0007669"/>
    <property type="project" value="InterPro"/>
</dbReference>
<feature type="compositionally biased region" description="Acidic residues" evidence="1">
    <location>
        <begin position="41"/>
        <end position="62"/>
    </location>
</feature>
<keyword evidence="4" id="KW-1185">Reference proteome</keyword>
<feature type="transmembrane region" description="Helical" evidence="2">
    <location>
        <begin position="1491"/>
        <end position="1513"/>
    </location>
</feature>
<dbReference type="InterPro" id="IPR044999">
    <property type="entry name" value="CbbY-like"/>
</dbReference>
<comment type="caution">
    <text evidence="3">The sequence shown here is derived from an EMBL/GenBank/DDBJ whole genome shotgun (WGS) entry which is preliminary data.</text>
</comment>
<keyword evidence="2" id="KW-0472">Membrane</keyword>
<dbReference type="Pfam" id="PF00702">
    <property type="entry name" value="Hydrolase"/>
    <property type="match status" value="1"/>
</dbReference>
<dbReference type="InterPro" id="IPR006439">
    <property type="entry name" value="HAD-SF_hydro_IA"/>
</dbReference>
<dbReference type="SFLD" id="SFLDS00003">
    <property type="entry name" value="Haloacid_Dehalogenase"/>
    <property type="match status" value="1"/>
</dbReference>
<dbReference type="Gene3D" id="1.10.150.240">
    <property type="entry name" value="Putative phosphatase, domain 2"/>
    <property type="match status" value="1"/>
</dbReference>
<evidence type="ECO:0000256" key="2">
    <source>
        <dbReference type="SAM" id="Phobius"/>
    </source>
</evidence>
<dbReference type="Proteomes" id="UP000604046">
    <property type="component" value="Unassembled WGS sequence"/>
</dbReference>
<dbReference type="Gene3D" id="3.40.50.1000">
    <property type="entry name" value="HAD superfamily/HAD-like"/>
    <property type="match status" value="1"/>
</dbReference>
<evidence type="ECO:0000313" key="3">
    <source>
        <dbReference type="EMBL" id="CAE7371657.1"/>
    </source>
</evidence>
<reference evidence="3" key="1">
    <citation type="submission" date="2021-02" db="EMBL/GenBank/DDBJ databases">
        <authorList>
            <person name="Dougan E. K."/>
            <person name="Rhodes N."/>
            <person name="Thang M."/>
            <person name="Chan C."/>
        </authorList>
    </citation>
    <scope>NUCLEOTIDE SEQUENCE</scope>
</reference>
<proteinExistence type="predicted"/>
<sequence length="1900" mass="208724">MASPDSAERRELLAAAEALELEVAGAASVPSQPRAYLSTADIDEESGEEEEGAGEESGEESGEASPPQARACVQHVRAVRPRSNSVLEAAAVPPESLAAELLIEHYQQLSLQPGIDLEQLRRKAFGIAPCREVLSTLDQAEYRRQLPQVAVETWESLEAFERRKGEDYLATVRGENGQYLVSDALKKSLLGGMCPSFVYDGDWAPLFRPIDQQKQQRKRPAAAPARDVLDGAISRISRLFSRDRQASLAFEHASTTTKCSGVWQPISEFCPVSCSTTECPYRCNRDEVANVNQRRCWQRVEQDGTSCVDAIREGQDCHCKCANIYFTQSGVQGRANGGAFQISDKVDGVSLAVDRKVFAGRVFTIDFTGERMHADDPGNGQGPRMKIVKDDQICSRDPLPSNLTGLECPQPSGAGLSAGWICTTPPSLATGFMHRWGGITMNACGKFTLCHCNRNCDVQANWVRAGHLEVEPVLTWGSMGQPLPGCEAYMPTLPPLPDPVEPVEIMQKAIVTTYVSIDGGLRAQSVVIAAIEMAFARYTSIRSDLLGKVVPDEGFCQLDTDDGMTFDFARRAAECADDDAAFVAEAAKDSALVSYGVLCRITQELDLLQGNLELLCSDQTLQAAAWHSARKKAAAVDQLSSDQRAWLLVRNPFVSRFRGAAMLVSCLCFLQSSKLPALMATFVVLPQAAQVPREVPRVGESIYSQGCFYEYKFRAKPGAKYRYRFSTDVWTPEWGHYPNEEKGRLIRYGQLISKGTVRMPMQDTDDDNDGWGLLGGASSEGGVGALLLDCDGTLAETERDGHRTAFNKAFEEKGFDVEWDVDLYGELLTTGGGKERMTRYFKEVNPEAWSFADEPSPENPVIMELHELKTQIFMDIVKSGELPLREGIKELISAADDAGWQLAVCSTSNEASVRAVVETMLPEFADKIQVFAGDVVAAKKPDPAVYNLAAQELGVAPMRCVVVEDTGIGAQAGAAANMKAGGETFAVAKVTIGHLGQSAMYDNVRLDCLFQVVVTKSVYSAKEFFGDADAVVESASELDFEKVLAGCQLTCGICQPAAETTSTGAMLSSTSEAPELEITWPGDSNALRLIVRITTRTNQVRTELMTKETTRRCLMQPPAAGTTVTPLELQTSSAYYILYYKGEAVTYHLEQVKVDQSQLLIIIYEVGLVMPGGCMEAAQHQYSGMCRSISLCPWRDFAVFNDPIRCLNTGAQHPSVAYAQDAYQHKLPHFLPLQVVSHHAELNTQEVKERLIALECGIRITDEPNPPVEDPSACAAAAAAACLEAGAWPPIDASVTKLTAATIIDTQTHHSLQESFWDALLLAGLDEIGPAGTVMIIIGVTVSFCLQLLFCWIVCTSFLSADAKYDLTYLKEWRVLYGHSVNLYDSVSGASLVSKVCQGRPFEREWWNNALLSEINAYLMPVIPGGSENAFTVGVVLSGMALTIWACHIAAELQNVSSFASSIYQLPRGVTRVRLCAEDDRIFECISFCRLTMLSFVVFGRFGIAVMLGISGGLWLSLTRDVTNIMLNAVALLFILEIDDLLYKVLAPKHAMKYLSSIREFEVGHRKTWAGVDMSSVLKFTALLIAVAVFIRCTVWENALQARMAREFLCGGNQDFVYGSHPTLGPIFVTDTLSFDQRAENMLPGMRPLVDDVVFNYDRKDMKDHMWRKHVDGRGRVAIRHVPSASEMQNWLRMSDAEAPEETDFGSRSYGTFCHDKNPTADWWETEWLWPTLQALTGARTCAQVKPFCDRKDLPLVRMVCPETCGCARADSGLYTDNGCRQACQKEAVFQTSVNQSGCHDFGSDEVQRRQLWTHWWSGFYNNSFGLWLDDNFMMTFARDGAQGNCSFISSAEWIPGVVCKHHPSISRPASLLCPETCGCTAAASPGGYWCPSNCSARTA</sequence>
<accession>A0A812QGY7</accession>
<dbReference type="InterPro" id="IPR023214">
    <property type="entry name" value="HAD_sf"/>
</dbReference>
<name>A0A812QGY7_9DINO</name>
<feature type="transmembrane region" description="Helical" evidence="2">
    <location>
        <begin position="1334"/>
        <end position="1361"/>
    </location>
</feature>
<feature type="transmembrane region" description="Helical" evidence="2">
    <location>
        <begin position="1568"/>
        <end position="1591"/>
    </location>
</feature>
<dbReference type="OrthoDB" id="431144at2759"/>
<evidence type="ECO:0000313" key="4">
    <source>
        <dbReference type="Proteomes" id="UP000604046"/>
    </source>
</evidence>
<gene>
    <name evidence="3" type="primary">CBBY</name>
    <name evidence="3" type="ORF">SNAT2548_LOCUS20292</name>
</gene>
<organism evidence="3 4">
    <name type="scientific">Symbiodinium natans</name>
    <dbReference type="NCBI Taxonomy" id="878477"/>
    <lineage>
        <taxon>Eukaryota</taxon>
        <taxon>Sar</taxon>
        <taxon>Alveolata</taxon>
        <taxon>Dinophyceae</taxon>
        <taxon>Suessiales</taxon>
        <taxon>Symbiodiniaceae</taxon>
        <taxon>Symbiodinium</taxon>
    </lineage>
</organism>
<evidence type="ECO:0000256" key="1">
    <source>
        <dbReference type="SAM" id="MobiDB-lite"/>
    </source>
</evidence>